<dbReference type="EMBL" id="QZBD01000296">
    <property type="protein sequence ID" value="THY20499.1"/>
    <property type="molecule type" value="Genomic_DNA"/>
</dbReference>
<dbReference type="GO" id="GO:0030246">
    <property type="term" value="F:carbohydrate binding"/>
    <property type="evidence" value="ECO:0007669"/>
    <property type="project" value="UniProtKB-KW"/>
</dbReference>
<dbReference type="PANTHER" id="PTHR37536:SF1">
    <property type="entry name" value="ASPERGILLOPEPSIN, PUTAITVE (AFU_ORTHOLOGUE AFUA_7G01200)"/>
    <property type="match status" value="1"/>
</dbReference>
<dbReference type="PRINTS" id="PR00977">
    <property type="entry name" value="SCYTLDPTASE"/>
</dbReference>
<dbReference type="InterPro" id="IPR038656">
    <property type="entry name" value="Peptidase_G1_sf"/>
</dbReference>
<dbReference type="PANTHER" id="PTHR37536">
    <property type="entry name" value="PUTATIVE (AFU_ORTHOLOGUE AFUA_3G02970)-RELATED"/>
    <property type="match status" value="1"/>
</dbReference>
<reference evidence="3 4" key="1">
    <citation type="submission" date="2018-10" db="EMBL/GenBank/DDBJ databases">
        <title>Fifty Aureobasidium pullulans genomes reveal a recombining polyextremotolerant generalist.</title>
        <authorList>
            <person name="Gostincar C."/>
            <person name="Turk M."/>
            <person name="Zajc J."/>
            <person name="Gunde-Cimerman N."/>
        </authorList>
    </citation>
    <scope>NUCLEOTIDE SEQUENCE [LARGE SCALE GENOMIC DNA]</scope>
    <source>
        <strain evidence="3 4">EXF-6604</strain>
    </source>
</reference>
<dbReference type="GO" id="GO:0070007">
    <property type="term" value="F:glutamic-type endopeptidase activity"/>
    <property type="evidence" value="ECO:0007669"/>
    <property type="project" value="InterPro"/>
</dbReference>
<evidence type="ECO:0000313" key="3">
    <source>
        <dbReference type="EMBL" id="THY20499.1"/>
    </source>
</evidence>
<dbReference type="GO" id="GO:0006508">
    <property type="term" value="P:proteolysis"/>
    <property type="evidence" value="ECO:0007669"/>
    <property type="project" value="InterPro"/>
</dbReference>
<proteinExistence type="predicted"/>
<organism evidence="3 4">
    <name type="scientific">Aureobasidium pullulans</name>
    <name type="common">Black yeast</name>
    <name type="synonym">Pullularia pullulans</name>
    <dbReference type="NCBI Taxonomy" id="5580"/>
    <lineage>
        <taxon>Eukaryota</taxon>
        <taxon>Fungi</taxon>
        <taxon>Dikarya</taxon>
        <taxon>Ascomycota</taxon>
        <taxon>Pezizomycotina</taxon>
        <taxon>Dothideomycetes</taxon>
        <taxon>Dothideomycetidae</taxon>
        <taxon>Dothideales</taxon>
        <taxon>Saccotheciaceae</taxon>
        <taxon>Aureobasidium</taxon>
    </lineage>
</organism>
<evidence type="ECO:0000256" key="1">
    <source>
        <dbReference type="PIRSR" id="PIRSR600250-50"/>
    </source>
</evidence>
<dbReference type="Proteomes" id="UP000306584">
    <property type="component" value="Unassembled WGS sequence"/>
</dbReference>
<comment type="caution">
    <text evidence="3">The sequence shown here is derived from an EMBL/GenBank/DDBJ whole genome shotgun (WGS) entry which is preliminary data.</text>
</comment>
<dbReference type="Pfam" id="PF01828">
    <property type="entry name" value="Peptidase_A4"/>
    <property type="match status" value="1"/>
</dbReference>
<keyword evidence="2" id="KW-0732">Signal</keyword>
<name>A0A4S9KX32_AURPU</name>
<dbReference type="InterPro" id="IPR000250">
    <property type="entry name" value="Peptidase_G1"/>
</dbReference>
<dbReference type="SUPFAM" id="SSF49899">
    <property type="entry name" value="Concanavalin A-like lectins/glucanases"/>
    <property type="match status" value="1"/>
</dbReference>
<gene>
    <name evidence="3" type="ORF">D6D01_06717</name>
</gene>
<feature type="chain" id="PRO_5020726828" evidence="2">
    <location>
        <begin position="20"/>
        <end position="297"/>
    </location>
</feature>
<feature type="signal peptide" evidence="2">
    <location>
        <begin position="1"/>
        <end position="19"/>
    </location>
</feature>
<protein>
    <submittedName>
        <fullName evidence="3">Concanavalin A-like lectin/glucanase</fullName>
    </submittedName>
</protein>
<evidence type="ECO:0000256" key="2">
    <source>
        <dbReference type="SAM" id="SignalP"/>
    </source>
</evidence>
<evidence type="ECO:0000313" key="4">
    <source>
        <dbReference type="Proteomes" id="UP000306584"/>
    </source>
</evidence>
<sequence length="297" mass="31717">MKFSTTFVTCLALASGVKAAPVATQHNGSHGAPMSALAMSEVGDAVNDRPSWGSSNWSGGVLQGSHSRTVTGTFTIPNITMLYPGEPTNGTHSVAVWVGIDGTHGCDTLLQTGVDLTMEKGIPKFKAWFEWIPGPSTDFDHELELSVGDSVTMTVTAMSKTGGIAMVENNSKGTSVNHTFANETAELCLANADWIVERWTLSSTHEDDSGRSHRHSTQVSPVDFDTLTFTNASATTANGSSLDACNARTEAVDIYENVVKDNQSSSRVQMATTFDDSSITVSYVRGDHVKRSSDRDD</sequence>
<feature type="active site" description="Proton acceptor" evidence="1">
    <location>
        <position position="197"/>
    </location>
</feature>
<dbReference type="Gene3D" id="2.60.120.700">
    <property type="entry name" value="Peptidase G1"/>
    <property type="match status" value="1"/>
</dbReference>
<accession>A0A4S9KX32</accession>
<dbReference type="CDD" id="cd13426">
    <property type="entry name" value="Peptidase_G1"/>
    <property type="match status" value="1"/>
</dbReference>
<dbReference type="AlphaFoldDB" id="A0A4S9KX32"/>
<keyword evidence="3" id="KW-0430">Lectin</keyword>
<dbReference type="InterPro" id="IPR013320">
    <property type="entry name" value="ConA-like_dom_sf"/>
</dbReference>